<evidence type="ECO:0000256" key="10">
    <source>
        <dbReference type="PROSITE-ProRule" id="PRU00042"/>
    </source>
</evidence>
<dbReference type="GO" id="GO:0008270">
    <property type="term" value="F:zinc ion binding"/>
    <property type="evidence" value="ECO:0007669"/>
    <property type="project" value="UniProtKB-KW"/>
</dbReference>
<keyword evidence="6" id="KW-0805">Transcription regulation</keyword>
<evidence type="ECO:0000313" key="15">
    <source>
        <dbReference type="Proteomes" id="UP000007875"/>
    </source>
</evidence>
<evidence type="ECO:0000313" key="14">
    <source>
        <dbReference type="Ensembl" id="ENSCSAVP00000010676.1"/>
    </source>
</evidence>
<dbReference type="CDD" id="cd18186">
    <property type="entry name" value="BTB_POZ_ZBTB_KLHL-like"/>
    <property type="match status" value="1"/>
</dbReference>
<dbReference type="Pfam" id="PF00096">
    <property type="entry name" value="zf-C2H2"/>
    <property type="match status" value="2"/>
</dbReference>
<dbReference type="FunFam" id="3.30.160.60:FF:000710">
    <property type="entry name" value="Zinc finger protein 768"/>
    <property type="match status" value="1"/>
</dbReference>
<dbReference type="SUPFAM" id="SSF54695">
    <property type="entry name" value="POZ domain"/>
    <property type="match status" value="1"/>
</dbReference>
<dbReference type="SMART" id="SM00355">
    <property type="entry name" value="ZnF_C2H2"/>
    <property type="match status" value="4"/>
</dbReference>
<keyword evidence="15" id="KW-1185">Reference proteome</keyword>
<feature type="region of interest" description="Disordered" evidence="11">
    <location>
        <begin position="558"/>
        <end position="619"/>
    </location>
</feature>
<accession>H2YZB4</accession>
<dbReference type="InterPro" id="IPR000210">
    <property type="entry name" value="BTB/POZ_dom"/>
</dbReference>
<feature type="compositionally biased region" description="Basic and acidic residues" evidence="11">
    <location>
        <begin position="588"/>
        <end position="603"/>
    </location>
</feature>
<dbReference type="Gene3D" id="3.30.160.60">
    <property type="entry name" value="Classic Zinc Finger"/>
    <property type="match status" value="4"/>
</dbReference>
<feature type="domain" description="C2H2-type" evidence="13">
    <location>
        <begin position="652"/>
        <end position="679"/>
    </location>
</feature>
<organism evidence="14 15">
    <name type="scientific">Ciona savignyi</name>
    <name type="common">Pacific transparent sea squirt</name>
    <dbReference type="NCBI Taxonomy" id="51511"/>
    <lineage>
        <taxon>Eukaryota</taxon>
        <taxon>Metazoa</taxon>
        <taxon>Chordata</taxon>
        <taxon>Tunicata</taxon>
        <taxon>Ascidiacea</taxon>
        <taxon>Phlebobranchia</taxon>
        <taxon>Cionidae</taxon>
        <taxon>Ciona</taxon>
    </lineage>
</organism>
<dbReference type="GO" id="GO:0000978">
    <property type="term" value="F:RNA polymerase II cis-regulatory region sequence-specific DNA binding"/>
    <property type="evidence" value="ECO:0007669"/>
    <property type="project" value="TreeGrafter"/>
</dbReference>
<comment type="subcellular location">
    <subcellularLocation>
        <location evidence="1">Nucleus</location>
    </subcellularLocation>
</comment>
<evidence type="ECO:0000256" key="7">
    <source>
        <dbReference type="ARBA" id="ARBA00023125"/>
    </source>
</evidence>
<keyword evidence="4 10" id="KW-0863">Zinc-finger</keyword>
<evidence type="ECO:0000256" key="5">
    <source>
        <dbReference type="ARBA" id="ARBA00022833"/>
    </source>
</evidence>
<evidence type="ECO:0000256" key="2">
    <source>
        <dbReference type="ARBA" id="ARBA00022723"/>
    </source>
</evidence>
<dbReference type="PROSITE" id="PS50157">
    <property type="entry name" value="ZINC_FINGER_C2H2_2"/>
    <property type="match status" value="4"/>
</dbReference>
<reference evidence="15" key="1">
    <citation type="submission" date="2003-08" db="EMBL/GenBank/DDBJ databases">
        <authorList>
            <person name="Birren B."/>
            <person name="Nusbaum C."/>
            <person name="Abebe A."/>
            <person name="Abouelleil A."/>
            <person name="Adekoya E."/>
            <person name="Ait-zahra M."/>
            <person name="Allen N."/>
            <person name="Allen T."/>
            <person name="An P."/>
            <person name="Anderson M."/>
            <person name="Anderson S."/>
            <person name="Arachchi H."/>
            <person name="Armbruster J."/>
            <person name="Bachantsang P."/>
            <person name="Baldwin J."/>
            <person name="Barry A."/>
            <person name="Bayul T."/>
            <person name="Blitshsteyn B."/>
            <person name="Bloom T."/>
            <person name="Blye J."/>
            <person name="Boguslavskiy L."/>
            <person name="Borowsky M."/>
            <person name="Boukhgalter B."/>
            <person name="Brunache A."/>
            <person name="Butler J."/>
            <person name="Calixte N."/>
            <person name="Calvo S."/>
            <person name="Camarata J."/>
            <person name="Campo K."/>
            <person name="Chang J."/>
            <person name="Cheshatsang Y."/>
            <person name="Citroen M."/>
            <person name="Collymore A."/>
            <person name="Considine T."/>
            <person name="Cook A."/>
            <person name="Cooke P."/>
            <person name="Corum B."/>
            <person name="Cuomo C."/>
            <person name="David R."/>
            <person name="Dawoe T."/>
            <person name="Degray S."/>
            <person name="Dodge S."/>
            <person name="Dooley K."/>
            <person name="Dorje P."/>
            <person name="Dorjee K."/>
            <person name="Dorris L."/>
            <person name="Duffey N."/>
            <person name="Dupes A."/>
            <person name="Elkins T."/>
            <person name="Engels R."/>
            <person name="Erickson J."/>
            <person name="Farina A."/>
            <person name="Faro S."/>
            <person name="Ferreira P."/>
            <person name="Fischer H."/>
            <person name="Fitzgerald M."/>
            <person name="Foley K."/>
            <person name="Gage D."/>
            <person name="Galagan J."/>
            <person name="Gearin G."/>
            <person name="Gnerre S."/>
            <person name="Gnirke A."/>
            <person name="Goyette A."/>
            <person name="Graham J."/>
            <person name="Grandbois E."/>
            <person name="Gyaltsen K."/>
            <person name="Hafez N."/>
            <person name="Hagopian D."/>
            <person name="Hagos B."/>
            <person name="Hall J."/>
            <person name="Hatcher B."/>
            <person name="Heller A."/>
            <person name="Higgins H."/>
            <person name="Honan T."/>
            <person name="Horn A."/>
            <person name="Houde N."/>
            <person name="Hughes L."/>
            <person name="Hulme W."/>
            <person name="Husby E."/>
            <person name="Iliev I."/>
            <person name="Jaffe D."/>
            <person name="Jones C."/>
            <person name="Kamal M."/>
            <person name="Kamat A."/>
            <person name="Kamvysselis M."/>
            <person name="Karlsson E."/>
            <person name="Kells C."/>
            <person name="Kieu A."/>
            <person name="Kisner P."/>
            <person name="Kodira C."/>
            <person name="Kulbokas E."/>
            <person name="Labutti K."/>
            <person name="Lama D."/>
            <person name="Landers T."/>
            <person name="Leger J."/>
            <person name="Levine S."/>
            <person name="Lewis D."/>
            <person name="Lewis T."/>
            <person name="Lindblad-toh K."/>
            <person name="Liu X."/>
            <person name="Lokyitsang T."/>
            <person name="Lokyitsang Y."/>
            <person name="Lucien O."/>
            <person name="Lui A."/>
            <person name="Ma L.J."/>
            <person name="Mabbitt R."/>
            <person name="Macdonald J."/>
            <person name="Maclean C."/>
            <person name="Major J."/>
            <person name="Manning J."/>
            <person name="Marabella R."/>
            <person name="Maru K."/>
            <person name="Matthews C."/>
            <person name="Mauceli E."/>
            <person name="Mccarthy M."/>
            <person name="Mcdonough S."/>
            <person name="Mcghee T."/>
            <person name="Meldrim J."/>
            <person name="Meneus L."/>
            <person name="Mesirov J."/>
            <person name="Mihalev A."/>
            <person name="Mihova T."/>
            <person name="Mikkelsen T."/>
            <person name="Mlenga V."/>
            <person name="Moru K."/>
            <person name="Mozes J."/>
            <person name="Mulrain L."/>
            <person name="Munson G."/>
            <person name="Naylor J."/>
            <person name="Newes C."/>
            <person name="Nguyen C."/>
            <person name="Nguyen N."/>
            <person name="Nguyen T."/>
            <person name="Nicol R."/>
            <person name="Nielsen C."/>
            <person name="Nizzari M."/>
            <person name="Norbu C."/>
            <person name="Norbu N."/>
            <person name="O'donnell P."/>
            <person name="Okoawo O."/>
            <person name="O'leary S."/>
            <person name="Omotosho B."/>
            <person name="O'neill K."/>
            <person name="Osman S."/>
            <person name="Parker S."/>
            <person name="Perrin D."/>
            <person name="Phunkhang P."/>
            <person name="Piqani B."/>
            <person name="Purcell S."/>
            <person name="Rachupka T."/>
            <person name="Ramasamy U."/>
            <person name="Rameau R."/>
            <person name="Ray V."/>
            <person name="Raymond C."/>
            <person name="Retta R."/>
            <person name="Richardson S."/>
            <person name="Rise C."/>
            <person name="Rodriguez J."/>
            <person name="Rogers J."/>
            <person name="Rogov P."/>
            <person name="Rutman M."/>
            <person name="Schupbach R."/>
            <person name="Seaman C."/>
            <person name="Settipalli S."/>
            <person name="Sharpe T."/>
            <person name="Sheridan J."/>
            <person name="Sherpa N."/>
            <person name="Shi J."/>
            <person name="Smirnov S."/>
            <person name="Smith C."/>
            <person name="Sougnez C."/>
            <person name="Spencer B."/>
            <person name="Stalker J."/>
            <person name="Stange-thomann N."/>
            <person name="Stavropoulos S."/>
            <person name="Stetson K."/>
            <person name="Stone C."/>
            <person name="Stone S."/>
            <person name="Stubbs M."/>
            <person name="Talamas J."/>
            <person name="Tchuinga P."/>
            <person name="Tenzing P."/>
            <person name="Tesfaye S."/>
            <person name="Theodore J."/>
            <person name="Thoulutsang Y."/>
            <person name="Topham K."/>
            <person name="Towey S."/>
            <person name="Tsamla T."/>
            <person name="Tsomo N."/>
            <person name="Vallee D."/>
            <person name="Vassiliev H."/>
            <person name="Venkataraman V."/>
            <person name="Vinson J."/>
            <person name="Vo A."/>
            <person name="Wade C."/>
            <person name="Wang S."/>
            <person name="Wangchuk T."/>
            <person name="Wangdi T."/>
            <person name="Whittaker C."/>
            <person name="Wilkinson J."/>
            <person name="Wu Y."/>
            <person name="Wyman D."/>
            <person name="Yadav S."/>
            <person name="Yang S."/>
            <person name="Yang X."/>
            <person name="Yeager S."/>
            <person name="Yee E."/>
            <person name="Young G."/>
            <person name="Zainoun J."/>
            <person name="Zembeck L."/>
            <person name="Zimmer A."/>
            <person name="Zody M."/>
            <person name="Lander E."/>
        </authorList>
    </citation>
    <scope>NUCLEOTIDE SEQUENCE [LARGE SCALE GENOMIC DNA]</scope>
</reference>
<evidence type="ECO:0000259" key="13">
    <source>
        <dbReference type="PROSITE" id="PS50157"/>
    </source>
</evidence>
<keyword evidence="2" id="KW-0479">Metal-binding</keyword>
<keyword evidence="3" id="KW-0677">Repeat</keyword>
<reference evidence="14" key="3">
    <citation type="submission" date="2025-09" db="UniProtKB">
        <authorList>
            <consortium name="Ensembl"/>
        </authorList>
    </citation>
    <scope>IDENTIFICATION</scope>
</reference>
<dbReference type="InterPro" id="IPR011333">
    <property type="entry name" value="SKP1/BTB/POZ_sf"/>
</dbReference>
<evidence type="ECO:0008006" key="16">
    <source>
        <dbReference type="Google" id="ProtNLM"/>
    </source>
</evidence>
<dbReference type="PANTHER" id="PTHR46105">
    <property type="entry name" value="AGAP004733-PA"/>
    <property type="match status" value="1"/>
</dbReference>
<dbReference type="Gene3D" id="3.30.710.10">
    <property type="entry name" value="Potassium Channel Kv1.1, Chain A"/>
    <property type="match status" value="1"/>
</dbReference>
<evidence type="ECO:0000259" key="12">
    <source>
        <dbReference type="PROSITE" id="PS50097"/>
    </source>
</evidence>
<evidence type="ECO:0000256" key="3">
    <source>
        <dbReference type="ARBA" id="ARBA00022737"/>
    </source>
</evidence>
<evidence type="ECO:0000256" key="9">
    <source>
        <dbReference type="ARBA" id="ARBA00023242"/>
    </source>
</evidence>
<dbReference type="FunFam" id="3.30.160.60:FF:000457">
    <property type="entry name" value="B-cell lymphoma 6 protein-like"/>
    <property type="match status" value="1"/>
</dbReference>
<dbReference type="InterPro" id="IPR036236">
    <property type="entry name" value="Znf_C2H2_sf"/>
</dbReference>
<feature type="region of interest" description="Disordered" evidence="11">
    <location>
        <begin position="33"/>
        <end position="54"/>
    </location>
</feature>
<keyword evidence="9" id="KW-0539">Nucleus</keyword>
<dbReference type="AlphaFoldDB" id="H2YZB4"/>
<dbReference type="eggNOG" id="KOG1721">
    <property type="taxonomic scope" value="Eukaryota"/>
</dbReference>
<proteinExistence type="predicted"/>
<keyword evidence="8" id="KW-0804">Transcription</keyword>
<evidence type="ECO:0000256" key="6">
    <source>
        <dbReference type="ARBA" id="ARBA00023015"/>
    </source>
</evidence>
<dbReference type="Pfam" id="PF00651">
    <property type="entry name" value="BTB"/>
    <property type="match status" value="1"/>
</dbReference>
<dbReference type="SMART" id="SM00225">
    <property type="entry name" value="BTB"/>
    <property type="match status" value="1"/>
</dbReference>
<dbReference type="STRING" id="51511.ENSCSAVP00000010676"/>
<dbReference type="InterPro" id="IPR050457">
    <property type="entry name" value="ZnFinger_BTB_dom_contain"/>
</dbReference>
<evidence type="ECO:0000256" key="1">
    <source>
        <dbReference type="ARBA" id="ARBA00004123"/>
    </source>
</evidence>
<dbReference type="PANTHER" id="PTHR46105:SF5">
    <property type="entry name" value="ZINC FINGER AND BTB DOMAIN-CONTAINING PROTEIN 44 ISOFORM X1"/>
    <property type="match status" value="1"/>
</dbReference>
<feature type="domain" description="C2H2-type" evidence="13">
    <location>
        <begin position="624"/>
        <end position="651"/>
    </location>
</feature>
<evidence type="ECO:0000256" key="11">
    <source>
        <dbReference type="SAM" id="MobiDB-lite"/>
    </source>
</evidence>
<dbReference type="InterPro" id="IPR013087">
    <property type="entry name" value="Znf_C2H2_type"/>
</dbReference>
<feature type="domain" description="C2H2-type" evidence="13">
    <location>
        <begin position="708"/>
        <end position="731"/>
    </location>
</feature>
<sequence>MADVIAKPEAGRSIITQNLAGLLARDVTVISSSDDVSENETVKEDAPDSSIYSDHAKFRSGPVNMDHDEPFDLSTRRCSFSGNSPEPEQHVVGCDSSESAASKNTRAFPISANCGFSKYLNGVMLRLNDLRLRSLLCDVIFKVDNETFHAHKAVMASCSEFCRKKFLSCSENAPDQEIYTLEIHNLSSLGFRLLLDFIYTGELDVNDVTAQHITQAAIVMEMREIADMVAKRVHEFLVVYAYQNKGLIERFTESCVRPVPAVEPFPQTLDLSLKAHCKKRTTLWNGADLESKENLCKPRRSSDSLARSHVGARESAFTASPESLHSDIFNIRGGNGILNRANQMDDKRIISPSPTHWKKKYQNHIFDNEFSGHRETKINGMNRKSRDPPAKEGTHFRPHHLIYNRDSHPPGLNQHIPNHGGLPHDYPFKFQFDRLFNWMAPVTSAETLLNQRVAAFMQTPIPTIGPPQWSNFLRKRPSNAHHVPSLRPEGFPFPPALVLPRAEGSELHHGWRAPFIPPTSLNIVETKPTTSEHISTDIRHRYCTNGRIISMNADMKEDVETKKARVESGKMSPNYSINISPTNYDVSDDGRRSSESLEDKTDEIGSNSSSSRSRVQRTRGNKPYKCPLCDADFNRPANLKTHMRIHSGEKPFQCETCKARFVQVAHLRAHVLIHTGEKPYPCNVCGTRFRHLQTLKSHLRIHTGEKPYSCQECCVQFRHKSQLRLHLRQKHGIQTNTKKTYRQVPGLCSADICAHIKRVQEVTRSQSK</sequence>
<evidence type="ECO:0000256" key="4">
    <source>
        <dbReference type="ARBA" id="ARBA00022771"/>
    </source>
</evidence>
<evidence type="ECO:0000256" key="8">
    <source>
        <dbReference type="ARBA" id="ARBA00023163"/>
    </source>
</evidence>
<dbReference type="PROSITE" id="PS50097">
    <property type="entry name" value="BTB"/>
    <property type="match status" value="1"/>
</dbReference>
<dbReference type="InParanoid" id="H2YZB4"/>
<dbReference type="HOGENOM" id="CLU_024196_1_0_1"/>
<feature type="domain" description="C2H2-type" evidence="13">
    <location>
        <begin position="680"/>
        <end position="707"/>
    </location>
</feature>
<dbReference type="Ensembl" id="ENSCSAVT00000010806.1">
    <property type="protein sequence ID" value="ENSCSAVP00000010676.1"/>
    <property type="gene ID" value="ENSCSAVG00000006275.1"/>
</dbReference>
<dbReference type="GO" id="GO:0000981">
    <property type="term" value="F:DNA-binding transcription factor activity, RNA polymerase II-specific"/>
    <property type="evidence" value="ECO:0007669"/>
    <property type="project" value="TreeGrafter"/>
</dbReference>
<feature type="compositionally biased region" description="Basic and acidic residues" evidence="11">
    <location>
        <begin position="558"/>
        <end position="568"/>
    </location>
</feature>
<dbReference type="Proteomes" id="UP000007875">
    <property type="component" value="Unassembled WGS sequence"/>
</dbReference>
<keyword evidence="5" id="KW-0862">Zinc</keyword>
<dbReference type="PROSITE" id="PS00028">
    <property type="entry name" value="ZINC_FINGER_C2H2_1"/>
    <property type="match status" value="4"/>
</dbReference>
<protein>
    <recommendedName>
        <fullName evidence="16">Zinc finger protein</fullName>
    </recommendedName>
</protein>
<feature type="compositionally biased region" description="Polar residues" evidence="11">
    <location>
        <begin position="571"/>
        <end position="585"/>
    </location>
</feature>
<keyword evidence="7" id="KW-0238">DNA-binding</keyword>
<dbReference type="OMA" id="HYLEHEN"/>
<reference evidence="14" key="2">
    <citation type="submission" date="2025-08" db="UniProtKB">
        <authorList>
            <consortium name="Ensembl"/>
        </authorList>
    </citation>
    <scope>IDENTIFICATION</scope>
</reference>
<dbReference type="FunFam" id="3.30.160.60:FF:000099">
    <property type="entry name" value="Zinc finger protein 79"/>
    <property type="match status" value="1"/>
</dbReference>
<dbReference type="GeneTree" id="ENSGT00940000156311"/>
<feature type="domain" description="BTB" evidence="12">
    <location>
        <begin position="137"/>
        <end position="207"/>
    </location>
</feature>
<name>H2YZB4_CIOSA</name>
<dbReference type="SUPFAM" id="SSF57667">
    <property type="entry name" value="beta-beta-alpha zinc fingers"/>
    <property type="match status" value="2"/>
</dbReference>
<dbReference type="FunFam" id="3.30.160.60:FF:001485">
    <property type="entry name" value="Krueppel-related zinc finger protein"/>
    <property type="match status" value="1"/>
</dbReference>
<dbReference type="GO" id="GO:0005634">
    <property type="term" value="C:nucleus"/>
    <property type="evidence" value="ECO:0007669"/>
    <property type="project" value="UniProtKB-SubCell"/>
</dbReference>